<dbReference type="CDD" id="cd00082">
    <property type="entry name" value="HisKA"/>
    <property type="match status" value="1"/>
</dbReference>
<dbReference type="InterPro" id="IPR011006">
    <property type="entry name" value="CheY-like_superfamily"/>
</dbReference>
<feature type="compositionally biased region" description="Basic and acidic residues" evidence="7">
    <location>
        <begin position="768"/>
        <end position="789"/>
    </location>
</feature>
<evidence type="ECO:0000313" key="11">
    <source>
        <dbReference type="Proteomes" id="UP000309340"/>
    </source>
</evidence>
<feature type="modified residue" description="4-aspartylphosphate" evidence="6">
    <location>
        <position position="885"/>
    </location>
</feature>
<evidence type="ECO:0000259" key="9">
    <source>
        <dbReference type="PROSITE" id="PS50110"/>
    </source>
</evidence>
<dbReference type="SUPFAM" id="SSF52172">
    <property type="entry name" value="CheY-like"/>
    <property type="match status" value="1"/>
</dbReference>
<comment type="caution">
    <text evidence="10">The sequence shown here is derived from an EMBL/GenBank/DDBJ whole genome shotgun (WGS) entry which is preliminary data.</text>
</comment>
<protein>
    <recommendedName>
        <fullName evidence="2">histidine kinase</fullName>
        <ecNumber evidence="2">2.7.13.3</ecNumber>
    </recommendedName>
</protein>
<dbReference type="PROSITE" id="PS50110">
    <property type="entry name" value="RESPONSE_REGULATORY"/>
    <property type="match status" value="1"/>
</dbReference>
<dbReference type="GO" id="GO:0009927">
    <property type="term" value="F:histidine phosphotransfer kinase activity"/>
    <property type="evidence" value="ECO:0007669"/>
    <property type="project" value="TreeGrafter"/>
</dbReference>
<dbReference type="SUPFAM" id="SSF55874">
    <property type="entry name" value="ATPase domain of HSP90 chaperone/DNA topoisomerase II/histidine kinase"/>
    <property type="match status" value="1"/>
</dbReference>
<evidence type="ECO:0000256" key="3">
    <source>
        <dbReference type="ARBA" id="ARBA00022553"/>
    </source>
</evidence>
<keyword evidence="4" id="KW-0808">Transferase</keyword>
<dbReference type="InterPro" id="IPR001789">
    <property type="entry name" value="Sig_transdc_resp-reg_receiver"/>
</dbReference>
<dbReference type="PRINTS" id="PR00344">
    <property type="entry name" value="BCTRLSENSOR"/>
</dbReference>
<dbReference type="EMBL" id="NAJQ01000720">
    <property type="protein sequence ID" value="TKA65599.1"/>
    <property type="molecule type" value="Genomic_DNA"/>
</dbReference>
<dbReference type="SMART" id="SM00388">
    <property type="entry name" value="HisKA"/>
    <property type="match status" value="1"/>
</dbReference>
<dbReference type="PROSITE" id="PS50109">
    <property type="entry name" value="HIS_KIN"/>
    <property type="match status" value="1"/>
</dbReference>
<keyword evidence="11" id="KW-1185">Reference proteome</keyword>
<sequence>MEVKTPTESERTSIRLWSLGYTRLPKSDVITNAGRFARTLHQRSAMGYTFARACDNVLMKHPPGSLEGKRNVMDTPRQRPNQDQDQDQDREHAHDPTSLSQQLPGGRDGWRDSVLGQPMGWSKALQSYARTLSSFAYPAGIFWGEELILLHNDAWIRAGGKAEQGQRQRGNLGADTFRALPSALHGGQQKKIASRDLLRSDSEDQDERFTVLVSPLFADDGPKAEAAGLLAQMFPKHDFDGEEEIKDRDTPSMGTAEPDDIVKHDKIDSVPLDEHPFFHRFAEMLPSGLAILDHKAHSVFVNQHFYTLTTHKGDQQSFTSWPQSIHPDDYLRVMAEYREAFDSGKQLRTEFRSLGDDYPWRLLLLTPLGEENLQHVSLREYGGFICSLVDITSEKRAALSERKAAQEAEERRGQQERFIDMISHEIRNPLSAVMHCSEDIDAAISDKEHIDIPTIREAVDTINLCLQHQRNIVDDVLSYSKLDASMLSLVPRACHPSETLANALRMFQPEFRKQRLQFEFKIDTSYAEYSIDWVMADMARVGQVLVNLISNAIKFTARGSGKKQITLMVGASCERPTSYPPNLVFFSSDETYKMDNTNGSEWGNGQTMYIMVAVKDTGIGISKDGQERLFERFRQATPKTSDTYGGSGLGLNISRKLCHLHGGEIGVSSKEGAGSTFGFFFKAKRADDPGSYQGRSEQHAMDDDRLEGLIQAQGYAADKAVPSKDVPESIKNPSVEDTIAAPPDRSPQKDDRYAQTKLVAEQVEESEADPHTHAETSSEVKPSRSDDSAPRGYTEVSETPVRPGMVQSDAQGRPKGADHDKKPAKLHVLLVEDNIINQRIVHRKLQARGFEVTTANNGREAVEAVRKASKHLSGEKGAFGIILMDQEMPILNGNAATREIREMAERGEVERIPILGVTANVRAAQQDEMVNSGMDDVISKPYKVDDLIKKIDEVTKKGEKSGIR</sequence>
<dbReference type="SUPFAM" id="SSF55785">
    <property type="entry name" value="PYP-like sensor domain (PAS domain)"/>
    <property type="match status" value="1"/>
</dbReference>
<dbReference type="AlphaFoldDB" id="A0A4V5NE24"/>
<dbReference type="Gene3D" id="3.30.565.10">
    <property type="entry name" value="Histidine kinase-like ATPase, C-terminal domain"/>
    <property type="match status" value="1"/>
</dbReference>
<dbReference type="InterPro" id="IPR036097">
    <property type="entry name" value="HisK_dim/P_sf"/>
</dbReference>
<gene>
    <name evidence="10" type="ORF">B0A55_11134</name>
</gene>
<keyword evidence="3 6" id="KW-0597">Phosphoprotein</keyword>
<dbReference type="SMART" id="SM00387">
    <property type="entry name" value="HATPase_c"/>
    <property type="match status" value="1"/>
</dbReference>
<dbReference type="InterPro" id="IPR004358">
    <property type="entry name" value="Sig_transdc_His_kin-like_C"/>
</dbReference>
<dbReference type="STRING" id="329884.A0A4V5NE24"/>
<dbReference type="InterPro" id="IPR036890">
    <property type="entry name" value="HATPase_C_sf"/>
</dbReference>
<dbReference type="OrthoDB" id="60033at2759"/>
<dbReference type="SUPFAM" id="SSF47384">
    <property type="entry name" value="Homodimeric domain of signal transducing histidine kinase"/>
    <property type="match status" value="1"/>
</dbReference>
<reference evidence="10 11" key="1">
    <citation type="submission" date="2017-03" db="EMBL/GenBank/DDBJ databases">
        <title>Genomes of endolithic fungi from Antarctica.</title>
        <authorList>
            <person name="Coleine C."/>
            <person name="Masonjones S."/>
            <person name="Stajich J.E."/>
        </authorList>
    </citation>
    <scope>NUCLEOTIDE SEQUENCE [LARGE SCALE GENOMIC DNA]</scope>
    <source>
        <strain evidence="10 11">CCFEE 5184</strain>
    </source>
</reference>
<dbReference type="InterPro" id="IPR003661">
    <property type="entry name" value="HisK_dim/P_dom"/>
</dbReference>
<feature type="domain" description="Histidine kinase" evidence="8">
    <location>
        <begin position="421"/>
        <end position="685"/>
    </location>
</feature>
<dbReference type="InterPro" id="IPR003594">
    <property type="entry name" value="HATPase_dom"/>
</dbReference>
<dbReference type="Gene3D" id="3.40.50.2300">
    <property type="match status" value="1"/>
</dbReference>
<dbReference type="Gene3D" id="3.30.450.20">
    <property type="entry name" value="PAS domain"/>
    <property type="match status" value="1"/>
</dbReference>
<dbReference type="GO" id="GO:0005886">
    <property type="term" value="C:plasma membrane"/>
    <property type="evidence" value="ECO:0007669"/>
    <property type="project" value="TreeGrafter"/>
</dbReference>
<comment type="catalytic activity">
    <reaction evidence="1">
        <text>ATP + protein L-histidine = ADP + protein N-phospho-L-histidine.</text>
        <dbReference type="EC" id="2.7.13.3"/>
    </reaction>
</comment>
<organism evidence="10 11">
    <name type="scientific">Friedmanniomyces simplex</name>
    <dbReference type="NCBI Taxonomy" id="329884"/>
    <lineage>
        <taxon>Eukaryota</taxon>
        <taxon>Fungi</taxon>
        <taxon>Dikarya</taxon>
        <taxon>Ascomycota</taxon>
        <taxon>Pezizomycotina</taxon>
        <taxon>Dothideomycetes</taxon>
        <taxon>Dothideomycetidae</taxon>
        <taxon>Mycosphaerellales</taxon>
        <taxon>Teratosphaeriaceae</taxon>
        <taxon>Friedmanniomyces</taxon>
    </lineage>
</organism>
<evidence type="ECO:0000256" key="7">
    <source>
        <dbReference type="SAM" id="MobiDB-lite"/>
    </source>
</evidence>
<dbReference type="PANTHER" id="PTHR43047">
    <property type="entry name" value="TWO-COMPONENT HISTIDINE PROTEIN KINASE"/>
    <property type="match status" value="1"/>
</dbReference>
<dbReference type="Pfam" id="PF02518">
    <property type="entry name" value="HATPase_c"/>
    <property type="match status" value="1"/>
</dbReference>
<dbReference type="InterPro" id="IPR005467">
    <property type="entry name" value="His_kinase_dom"/>
</dbReference>
<name>A0A4V5NE24_9PEZI</name>
<dbReference type="InterPro" id="IPR035965">
    <property type="entry name" value="PAS-like_dom_sf"/>
</dbReference>
<proteinExistence type="predicted"/>
<dbReference type="Gene3D" id="1.10.287.130">
    <property type="match status" value="1"/>
</dbReference>
<evidence type="ECO:0000256" key="6">
    <source>
        <dbReference type="PROSITE-ProRule" id="PRU00169"/>
    </source>
</evidence>
<feature type="domain" description="Response regulatory" evidence="9">
    <location>
        <begin position="827"/>
        <end position="955"/>
    </location>
</feature>
<evidence type="ECO:0000256" key="4">
    <source>
        <dbReference type="ARBA" id="ARBA00022679"/>
    </source>
</evidence>
<dbReference type="Proteomes" id="UP000309340">
    <property type="component" value="Unassembled WGS sequence"/>
</dbReference>
<evidence type="ECO:0000313" key="10">
    <source>
        <dbReference type="EMBL" id="TKA65599.1"/>
    </source>
</evidence>
<evidence type="ECO:0000259" key="8">
    <source>
        <dbReference type="PROSITE" id="PS50109"/>
    </source>
</evidence>
<evidence type="ECO:0000256" key="1">
    <source>
        <dbReference type="ARBA" id="ARBA00000085"/>
    </source>
</evidence>
<dbReference type="CDD" id="cd16922">
    <property type="entry name" value="HATPase_EvgS-ArcB-TorS-like"/>
    <property type="match status" value="1"/>
</dbReference>
<dbReference type="EC" id="2.7.13.3" evidence="2"/>
<feature type="region of interest" description="Disordered" evidence="7">
    <location>
        <begin position="717"/>
        <end position="821"/>
    </location>
</feature>
<dbReference type="Pfam" id="PF00072">
    <property type="entry name" value="Response_reg"/>
    <property type="match status" value="1"/>
</dbReference>
<dbReference type="Pfam" id="PF00512">
    <property type="entry name" value="HisKA"/>
    <property type="match status" value="1"/>
</dbReference>
<dbReference type="CDD" id="cd17546">
    <property type="entry name" value="REC_hyHK_CKI1_RcsC-like"/>
    <property type="match status" value="1"/>
</dbReference>
<evidence type="ECO:0000256" key="5">
    <source>
        <dbReference type="ARBA" id="ARBA00022777"/>
    </source>
</evidence>
<dbReference type="SMART" id="SM00448">
    <property type="entry name" value="REC"/>
    <property type="match status" value="1"/>
</dbReference>
<evidence type="ECO:0000256" key="2">
    <source>
        <dbReference type="ARBA" id="ARBA00012438"/>
    </source>
</evidence>
<feature type="region of interest" description="Disordered" evidence="7">
    <location>
        <begin position="60"/>
        <end position="114"/>
    </location>
</feature>
<accession>A0A4V5NE24</accession>
<dbReference type="GO" id="GO:0000155">
    <property type="term" value="F:phosphorelay sensor kinase activity"/>
    <property type="evidence" value="ECO:0007669"/>
    <property type="project" value="InterPro"/>
</dbReference>
<feature type="compositionally biased region" description="Basic and acidic residues" evidence="7">
    <location>
        <begin position="67"/>
        <end position="95"/>
    </location>
</feature>
<dbReference type="PANTHER" id="PTHR43047:SF66">
    <property type="entry name" value="HISKA"/>
    <property type="match status" value="1"/>
</dbReference>
<keyword evidence="5" id="KW-0418">Kinase</keyword>